<dbReference type="RefSeq" id="WP_108903127.1">
    <property type="nucleotide sequence ID" value="NZ_CP029187.1"/>
</dbReference>
<keyword evidence="5" id="KW-0234">DNA repair</keyword>
<keyword evidence="6" id="KW-0742">SOS response</keyword>
<keyword evidence="10" id="KW-1185">Reference proteome</keyword>
<protein>
    <submittedName>
        <fullName evidence="9">Peptidase S24</fullName>
    </submittedName>
</protein>
<evidence type="ECO:0000256" key="3">
    <source>
        <dbReference type="ARBA" id="ARBA00022801"/>
    </source>
</evidence>
<dbReference type="GO" id="GO:0006355">
    <property type="term" value="P:regulation of DNA-templated transcription"/>
    <property type="evidence" value="ECO:0007669"/>
    <property type="project" value="InterPro"/>
</dbReference>
<dbReference type="EMBL" id="CP029187">
    <property type="protein sequence ID" value="AWI25334.1"/>
    <property type="molecule type" value="Genomic_DNA"/>
</dbReference>
<evidence type="ECO:0000313" key="9">
    <source>
        <dbReference type="EMBL" id="AWI25334.1"/>
    </source>
</evidence>
<dbReference type="CDD" id="cd06529">
    <property type="entry name" value="S24_LexA-like"/>
    <property type="match status" value="1"/>
</dbReference>
<feature type="domain" description="Peptidase S24/S26A/S26B/S26C" evidence="8">
    <location>
        <begin position="30"/>
        <end position="140"/>
    </location>
</feature>
<sequence length="147" mass="16523">MSLEKPQKPLEFFIPSTSDKQELPFSETGISAGFPSPAMDFMEAKVDMNDILVKNPKTTFYARVSGNSMINAGIADQDILVIDKSIMPADNHIAVCFIDGDFTVKRIKLKKEGVFLMPENDSYPEIQVKEEQQFVIWGVVTYVVKKL</sequence>
<evidence type="ECO:0000256" key="7">
    <source>
        <dbReference type="RuleBase" id="RU003991"/>
    </source>
</evidence>
<gene>
    <name evidence="9" type="ORF">HYN49_05160</name>
</gene>
<evidence type="ECO:0000313" key="10">
    <source>
        <dbReference type="Proteomes" id="UP000244937"/>
    </source>
</evidence>
<dbReference type="SUPFAM" id="SSF51306">
    <property type="entry name" value="LexA/Signal peptidase"/>
    <property type="match status" value="1"/>
</dbReference>
<dbReference type="GO" id="GO:0006281">
    <property type="term" value="P:DNA repair"/>
    <property type="evidence" value="ECO:0007669"/>
    <property type="project" value="UniProtKB-KW"/>
</dbReference>
<dbReference type="InterPro" id="IPR050077">
    <property type="entry name" value="LexA_repressor"/>
</dbReference>
<dbReference type="PRINTS" id="PR00726">
    <property type="entry name" value="LEXASERPTASE"/>
</dbReference>
<accession>A0A2S1SFZ6</accession>
<dbReference type="InterPro" id="IPR015927">
    <property type="entry name" value="Peptidase_S24_S26A/B/C"/>
</dbReference>
<dbReference type="GO" id="GO:0003677">
    <property type="term" value="F:DNA binding"/>
    <property type="evidence" value="ECO:0007669"/>
    <property type="project" value="InterPro"/>
</dbReference>
<dbReference type="PANTHER" id="PTHR33516">
    <property type="entry name" value="LEXA REPRESSOR"/>
    <property type="match status" value="1"/>
</dbReference>
<dbReference type="GO" id="GO:0009432">
    <property type="term" value="P:SOS response"/>
    <property type="evidence" value="ECO:0007669"/>
    <property type="project" value="UniProtKB-KW"/>
</dbReference>
<keyword evidence="2" id="KW-0227">DNA damage</keyword>
<dbReference type="Pfam" id="PF00717">
    <property type="entry name" value="Peptidase_S24"/>
    <property type="match status" value="1"/>
</dbReference>
<evidence type="ECO:0000259" key="8">
    <source>
        <dbReference type="Pfam" id="PF00717"/>
    </source>
</evidence>
<keyword evidence="4 7" id="KW-0068">Autocatalytic cleavage</keyword>
<evidence type="ECO:0000256" key="4">
    <source>
        <dbReference type="ARBA" id="ARBA00022813"/>
    </source>
</evidence>
<comment type="similarity">
    <text evidence="1 7">Belongs to the peptidase S24 family.</text>
</comment>
<dbReference type="KEGG" id="fpal:HYN49_05160"/>
<dbReference type="NCBIfam" id="NF007621">
    <property type="entry name" value="PRK10276.1"/>
    <property type="match status" value="1"/>
</dbReference>
<dbReference type="Gene3D" id="2.10.109.10">
    <property type="entry name" value="Umud Fragment, subunit A"/>
    <property type="match status" value="1"/>
</dbReference>
<reference evidence="9 10" key="1">
    <citation type="submission" date="2018-05" db="EMBL/GenBank/DDBJ databases">
        <title>Genome sequencing of Flavobacterium sp. HYN0049.</title>
        <authorList>
            <person name="Yi H."/>
            <person name="Baek C."/>
        </authorList>
    </citation>
    <scope>NUCLEOTIDE SEQUENCE [LARGE SCALE GENOMIC DNA]</scope>
    <source>
        <strain evidence="9 10">HYN0049</strain>
    </source>
</reference>
<dbReference type="AlphaFoldDB" id="A0A2S1SFZ6"/>
<dbReference type="InterPro" id="IPR006197">
    <property type="entry name" value="Peptidase_S24_LexA"/>
</dbReference>
<name>A0A2S1SFZ6_9FLAO</name>
<proteinExistence type="inferred from homology"/>
<dbReference type="InterPro" id="IPR039418">
    <property type="entry name" value="LexA-like"/>
</dbReference>
<evidence type="ECO:0000256" key="2">
    <source>
        <dbReference type="ARBA" id="ARBA00022763"/>
    </source>
</evidence>
<organism evidence="9 10">
    <name type="scientific">Flavobacterium pallidum</name>
    <dbReference type="NCBI Taxonomy" id="2172098"/>
    <lineage>
        <taxon>Bacteria</taxon>
        <taxon>Pseudomonadati</taxon>
        <taxon>Bacteroidota</taxon>
        <taxon>Flavobacteriia</taxon>
        <taxon>Flavobacteriales</taxon>
        <taxon>Flavobacteriaceae</taxon>
        <taxon>Flavobacterium</taxon>
    </lineage>
</organism>
<evidence type="ECO:0000256" key="6">
    <source>
        <dbReference type="ARBA" id="ARBA00023236"/>
    </source>
</evidence>
<dbReference type="OrthoDB" id="9787787at2"/>
<dbReference type="GO" id="GO:0016787">
    <property type="term" value="F:hydrolase activity"/>
    <property type="evidence" value="ECO:0007669"/>
    <property type="project" value="UniProtKB-KW"/>
</dbReference>
<dbReference type="Proteomes" id="UP000244937">
    <property type="component" value="Chromosome"/>
</dbReference>
<dbReference type="InterPro" id="IPR036286">
    <property type="entry name" value="LexA/Signal_pep-like_sf"/>
</dbReference>
<keyword evidence="3 7" id="KW-0378">Hydrolase</keyword>
<evidence type="ECO:0000256" key="1">
    <source>
        <dbReference type="ARBA" id="ARBA00007484"/>
    </source>
</evidence>
<dbReference type="PANTHER" id="PTHR33516:SF2">
    <property type="entry name" value="LEXA REPRESSOR-RELATED"/>
    <property type="match status" value="1"/>
</dbReference>
<evidence type="ECO:0000256" key="5">
    <source>
        <dbReference type="ARBA" id="ARBA00023204"/>
    </source>
</evidence>